<organism evidence="1 2">
    <name type="scientific">Mesorhizobium retamae</name>
    <dbReference type="NCBI Taxonomy" id="2912854"/>
    <lineage>
        <taxon>Bacteria</taxon>
        <taxon>Pseudomonadati</taxon>
        <taxon>Pseudomonadota</taxon>
        <taxon>Alphaproteobacteria</taxon>
        <taxon>Hyphomicrobiales</taxon>
        <taxon>Phyllobacteriaceae</taxon>
        <taxon>Mesorhizobium</taxon>
    </lineage>
</organism>
<proteinExistence type="predicted"/>
<sequence length="116" mass="12757">MTEPARGAESEALPLRLNWRQADREADYVADADGYDGCVGRIYLRGDGPQQGLWFWAMNAHGSEISRNIDSLNGVEKSARAAARMVEGAWFAAIKGSSLDRPLPRRNAYAMARTGE</sequence>
<evidence type="ECO:0000313" key="1">
    <source>
        <dbReference type="EMBL" id="MCG7507025.1"/>
    </source>
</evidence>
<name>A0ABS9QHX8_9HYPH</name>
<dbReference type="RefSeq" id="WP_239367775.1">
    <property type="nucleotide sequence ID" value="NZ_JAKREW010000020.1"/>
</dbReference>
<comment type="caution">
    <text evidence="1">The sequence shown here is derived from an EMBL/GenBank/DDBJ whole genome shotgun (WGS) entry which is preliminary data.</text>
</comment>
<evidence type="ECO:0000313" key="2">
    <source>
        <dbReference type="Proteomes" id="UP001201701"/>
    </source>
</evidence>
<protein>
    <recommendedName>
        <fullName evidence="3">Reductase C-terminal domain-containing protein</fullName>
    </recommendedName>
</protein>
<dbReference type="Proteomes" id="UP001201701">
    <property type="component" value="Unassembled WGS sequence"/>
</dbReference>
<gene>
    <name evidence="1" type="ORF">L4923_18515</name>
</gene>
<evidence type="ECO:0008006" key="3">
    <source>
        <dbReference type="Google" id="ProtNLM"/>
    </source>
</evidence>
<reference evidence="1 2" key="1">
    <citation type="submission" date="2022-02" db="EMBL/GenBank/DDBJ databases">
        <title>Draft genome sequence of Mezorhizobium retamae strain IRAMC:0171 isolated from Retama raetam nodules.</title>
        <authorList>
            <person name="Bengaied R."/>
            <person name="Sbissi I."/>
            <person name="Huber K."/>
            <person name="Ghodbane F."/>
            <person name="Nouioui I."/>
            <person name="Tarhouni M."/>
            <person name="Gtari M."/>
        </authorList>
    </citation>
    <scope>NUCLEOTIDE SEQUENCE [LARGE SCALE GENOMIC DNA]</scope>
    <source>
        <strain evidence="1 2">IRAMC:0171</strain>
    </source>
</reference>
<keyword evidence="2" id="KW-1185">Reference proteome</keyword>
<accession>A0ABS9QHX8</accession>
<dbReference type="EMBL" id="JAKREW010000020">
    <property type="protein sequence ID" value="MCG7507025.1"/>
    <property type="molecule type" value="Genomic_DNA"/>
</dbReference>